<evidence type="ECO:0000256" key="1">
    <source>
        <dbReference type="SAM" id="Coils"/>
    </source>
</evidence>
<keyword evidence="3" id="KW-0732">Signal</keyword>
<evidence type="ECO:0000313" key="4">
    <source>
        <dbReference type="EMBL" id="VDK53153.1"/>
    </source>
</evidence>
<dbReference type="OrthoDB" id="5877346at2759"/>
<feature type="compositionally biased region" description="Basic and acidic residues" evidence="2">
    <location>
        <begin position="291"/>
        <end position="309"/>
    </location>
</feature>
<accession>A0A0M3K2X8</accession>
<name>A0A0M3K2X8_ANISI</name>
<feature type="region of interest" description="Disordered" evidence="2">
    <location>
        <begin position="164"/>
        <end position="254"/>
    </location>
</feature>
<reference evidence="6" key="1">
    <citation type="submission" date="2017-02" db="UniProtKB">
        <authorList>
            <consortium name="WormBaseParasite"/>
        </authorList>
    </citation>
    <scope>IDENTIFICATION</scope>
</reference>
<dbReference type="Proteomes" id="UP000267096">
    <property type="component" value="Unassembled WGS sequence"/>
</dbReference>
<reference evidence="4 5" key="2">
    <citation type="submission" date="2018-11" db="EMBL/GenBank/DDBJ databases">
        <authorList>
            <consortium name="Pathogen Informatics"/>
        </authorList>
    </citation>
    <scope>NUCLEOTIDE SEQUENCE [LARGE SCALE GENOMIC DNA]</scope>
</reference>
<feature type="compositionally biased region" description="Acidic residues" evidence="2">
    <location>
        <begin position="798"/>
        <end position="808"/>
    </location>
</feature>
<gene>
    <name evidence="4" type="ORF">ASIM_LOCUS14714</name>
</gene>
<protein>
    <submittedName>
        <fullName evidence="6">Peptidase_M23 domain-containing protein</fullName>
    </submittedName>
</protein>
<feature type="compositionally biased region" description="Polar residues" evidence="2">
    <location>
        <begin position="164"/>
        <end position="184"/>
    </location>
</feature>
<feature type="compositionally biased region" description="Basic residues" evidence="2">
    <location>
        <begin position="712"/>
        <end position="734"/>
    </location>
</feature>
<feature type="compositionally biased region" description="Acidic residues" evidence="2">
    <location>
        <begin position="742"/>
        <end position="753"/>
    </location>
</feature>
<feature type="compositionally biased region" description="Basic residues" evidence="2">
    <location>
        <begin position="854"/>
        <end position="869"/>
    </location>
</feature>
<feature type="compositionally biased region" description="Basic residues" evidence="2">
    <location>
        <begin position="541"/>
        <end position="552"/>
    </location>
</feature>
<feature type="signal peptide" evidence="3">
    <location>
        <begin position="1"/>
        <end position="19"/>
    </location>
</feature>
<feature type="compositionally biased region" description="Basic and acidic residues" evidence="2">
    <location>
        <begin position="814"/>
        <end position="824"/>
    </location>
</feature>
<feature type="compositionally biased region" description="Basic residues" evidence="2">
    <location>
        <begin position="561"/>
        <end position="580"/>
    </location>
</feature>
<feature type="region of interest" description="Disordered" evidence="2">
    <location>
        <begin position="269"/>
        <end position="311"/>
    </location>
</feature>
<dbReference type="EMBL" id="UYRR01031892">
    <property type="protein sequence ID" value="VDK53153.1"/>
    <property type="molecule type" value="Genomic_DNA"/>
</dbReference>
<feature type="compositionally biased region" description="Basic residues" evidence="2">
    <location>
        <begin position="188"/>
        <end position="199"/>
    </location>
</feature>
<feature type="compositionally biased region" description="Basic and acidic residues" evidence="2">
    <location>
        <begin position="760"/>
        <end position="797"/>
    </location>
</feature>
<feature type="region of interest" description="Disordered" evidence="2">
    <location>
        <begin position="421"/>
        <end position="658"/>
    </location>
</feature>
<feature type="region of interest" description="Disordered" evidence="2">
    <location>
        <begin position="26"/>
        <end position="92"/>
    </location>
</feature>
<keyword evidence="1" id="KW-0175">Coiled coil</keyword>
<evidence type="ECO:0000256" key="2">
    <source>
        <dbReference type="SAM" id="MobiDB-lite"/>
    </source>
</evidence>
<keyword evidence="5" id="KW-1185">Reference proteome</keyword>
<feature type="chain" id="PRO_5043121218" evidence="3">
    <location>
        <begin position="20"/>
        <end position="997"/>
    </location>
</feature>
<feature type="compositionally biased region" description="Polar residues" evidence="2">
    <location>
        <begin position="48"/>
        <end position="61"/>
    </location>
</feature>
<dbReference type="AlphaFoldDB" id="A0A0M3K2X8"/>
<proteinExistence type="predicted"/>
<evidence type="ECO:0000313" key="5">
    <source>
        <dbReference type="Proteomes" id="UP000267096"/>
    </source>
</evidence>
<feature type="coiled-coil region" evidence="1">
    <location>
        <begin position="315"/>
        <end position="342"/>
    </location>
</feature>
<feature type="compositionally biased region" description="Low complexity" evidence="2">
    <location>
        <begin position="200"/>
        <end position="254"/>
    </location>
</feature>
<sequence length="997" mass="112242">MYKHFIALLFALLFVGALPTRTEKHRGELRSDHGLHRPLRAPHRAYGSSVSKRTSHSASTHQFERRSSGAHPQLAPHSNVNEQHRKTRKNGTVVVTRSVFGDSKTLQRDSTEQAFEHLSDSQLSYLLKKCLGNGTKLANASRSEKIKRLRQLVKTNGRQILSNISKLTSDTNHLRRTTVTSPTMKPTRPPHYRKQKPPKTKSTPPQSTTTTEETSESTTATTPESTTETTPESTTQTTPESTTETTPESTITTEIETTDAESIAESEQYFGPQFDSNSLRESLVPLRRPTKHNETAKSEQTQKESSKKTSKEKRLKVLFSTLAQVKAKYDKLRKEYLKLYEQIKTNNITDSKHSVLRGSRTSIEKSKKHFNKTELLNNLKRLARLSGVLSNLIKKEQKKVKGHPKLHSSKSVDAAARILNVDKVKGGKHNRNRNRAKSSSLITSKAPNGIITVGRSLKQRRKNDHKTDSSAVRPAPFKSTRIYKKNHTTASHSSTGKHRPHHLNKDSSKRADNSKKSARVQNAAKIAESPMEDLRADRRENKRKHLNNHKSHKESVSQSHRTSKKKATQQKVTKTNRRHGSRDEIKQGELSHLISSRKESHDGVKSKTTHRRPTAQKPKLESSSEESAPSKPSKPESSETSDPSAFSEINSATATDNRDMSIMELMMKLKQEYAEMNAPRAQPIPKALLEDDGNDGGALSKSEMSINSSRIAVHKSQQKKSSRTTSKKVVHKKVEKTSREDNGEEEEEAEEVGSEVTTTPHDDNTDVEENSEHVRSRTEGKSGEANTRVEETSKAEQSEAEETSDMDNDMVQKSSEEDRSSRTKEACEMVQCDFEEGSLCSYKSTKDDVSPSSKHYKQRARQRRGAHMTRRSWHNWRGRYRNHLTGIAHARIFGKKNKRFAAAYVKPKQWAALTTKLLSGQSETIRFRAWEATSGVQLRVCCDSFKMCPFVSELGVSKKNRNWIEHSATCPQGTSKVSIKAHVALITSIWPTNRAPL</sequence>
<feature type="region of interest" description="Disordered" evidence="2">
    <location>
        <begin position="843"/>
        <end position="869"/>
    </location>
</feature>
<feature type="compositionally biased region" description="Basic and acidic residues" evidence="2">
    <location>
        <begin position="26"/>
        <end position="35"/>
    </location>
</feature>
<evidence type="ECO:0000313" key="6">
    <source>
        <dbReference type="WBParaSite" id="ASIM_0001530401-mRNA-1"/>
    </source>
</evidence>
<feature type="compositionally biased region" description="Polar residues" evidence="2">
    <location>
        <begin position="437"/>
        <end position="446"/>
    </location>
</feature>
<feature type="region of interest" description="Disordered" evidence="2">
    <location>
        <begin position="684"/>
        <end position="824"/>
    </location>
</feature>
<dbReference type="WBParaSite" id="ASIM_0001530401-mRNA-1">
    <property type="protein sequence ID" value="ASIM_0001530401-mRNA-1"/>
    <property type="gene ID" value="ASIM_0001530401"/>
</dbReference>
<feature type="compositionally biased region" description="Basic and acidic residues" evidence="2">
    <location>
        <begin position="503"/>
        <end position="515"/>
    </location>
</feature>
<organism evidence="6">
    <name type="scientific">Anisakis simplex</name>
    <name type="common">Herring worm</name>
    <dbReference type="NCBI Taxonomy" id="6269"/>
    <lineage>
        <taxon>Eukaryota</taxon>
        <taxon>Metazoa</taxon>
        <taxon>Ecdysozoa</taxon>
        <taxon>Nematoda</taxon>
        <taxon>Chromadorea</taxon>
        <taxon>Rhabditida</taxon>
        <taxon>Spirurina</taxon>
        <taxon>Ascaridomorpha</taxon>
        <taxon>Ascaridoidea</taxon>
        <taxon>Anisakidae</taxon>
        <taxon>Anisakis</taxon>
        <taxon>Anisakis simplex complex</taxon>
    </lineage>
</organism>
<evidence type="ECO:0000256" key="3">
    <source>
        <dbReference type="SAM" id="SignalP"/>
    </source>
</evidence>
<feature type="compositionally biased region" description="Basic and acidic residues" evidence="2">
    <location>
        <begin position="596"/>
        <end position="605"/>
    </location>
</feature>
<feature type="compositionally biased region" description="Basic residues" evidence="2">
    <location>
        <begin position="426"/>
        <end position="436"/>
    </location>
</feature>